<protein>
    <submittedName>
        <fullName evidence="2">Uncharacterized protein</fullName>
    </submittedName>
</protein>
<feature type="region of interest" description="Disordered" evidence="1">
    <location>
        <begin position="1"/>
        <end position="55"/>
    </location>
</feature>
<gene>
    <name evidence="2" type="ORF">AFERRI_50079</name>
</gene>
<dbReference type="EMBL" id="LT841305">
    <property type="protein sequence ID" value="SMH66878.1"/>
    <property type="molecule type" value="Genomic_DNA"/>
</dbReference>
<dbReference type="Proteomes" id="UP000193925">
    <property type="component" value="Chromosome AFERRI"/>
</dbReference>
<feature type="compositionally biased region" description="Basic residues" evidence="1">
    <location>
        <begin position="1"/>
        <end position="15"/>
    </location>
</feature>
<feature type="compositionally biased region" description="Low complexity" evidence="1">
    <location>
        <begin position="16"/>
        <end position="35"/>
    </location>
</feature>
<feature type="compositionally biased region" description="Gly residues" evidence="1">
    <location>
        <begin position="42"/>
        <end position="54"/>
    </location>
</feature>
<evidence type="ECO:0000256" key="1">
    <source>
        <dbReference type="SAM" id="MobiDB-lite"/>
    </source>
</evidence>
<feature type="region of interest" description="Disordered" evidence="1">
    <location>
        <begin position="148"/>
        <end position="177"/>
    </location>
</feature>
<name>A0ABY1MT78_9PROT</name>
<reference evidence="2 3" key="1">
    <citation type="submission" date="2017-03" db="EMBL/GenBank/DDBJ databases">
        <authorList>
            <person name="Regsiter A."/>
            <person name="William W."/>
        </authorList>
    </citation>
    <scope>NUCLEOTIDE SEQUENCE [LARGE SCALE GENOMIC DNA]</scope>
    <source>
        <strain evidence="2">PRJEB5721</strain>
    </source>
</reference>
<keyword evidence="3" id="KW-1185">Reference proteome</keyword>
<sequence length="177" mass="18111">MVGKPRLPRSRRWRLRQQSIDAGADDPAAQQQWGDTHATDFGEGGLGGGQGVEGAGAEPVEGVVITGFHLFHLDADSQQGEAVTQDDGRGAVGEGAHLNGHRLVDDAGAAGARRTGDAGAVTEDVGRNIHMHIGQDLVKTEVDAAVGGSHSGAAGGGDGERTAHRSCYTSQGGRCGR</sequence>
<evidence type="ECO:0000313" key="3">
    <source>
        <dbReference type="Proteomes" id="UP000193925"/>
    </source>
</evidence>
<feature type="compositionally biased region" description="Polar residues" evidence="1">
    <location>
        <begin position="167"/>
        <end position="177"/>
    </location>
</feature>
<evidence type="ECO:0000313" key="2">
    <source>
        <dbReference type="EMBL" id="SMH66878.1"/>
    </source>
</evidence>
<proteinExistence type="predicted"/>
<organism evidence="2 3">
    <name type="scientific">Acidithiobacillus ferrivorans</name>
    <dbReference type="NCBI Taxonomy" id="160808"/>
    <lineage>
        <taxon>Bacteria</taxon>
        <taxon>Pseudomonadati</taxon>
        <taxon>Pseudomonadota</taxon>
        <taxon>Acidithiobacillia</taxon>
        <taxon>Acidithiobacillales</taxon>
        <taxon>Acidithiobacillaceae</taxon>
        <taxon>Acidithiobacillus</taxon>
    </lineage>
</organism>
<accession>A0ABY1MT78</accession>